<accession>A0A4U6W7U3</accession>
<sequence>MIGRLVHFKLCIHPLTHGYSAKLAIRGSYAKGRENLVPTSYP</sequence>
<organism evidence="1 2">
    <name type="scientific">Setaria viridis</name>
    <name type="common">Green bristlegrass</name>
    <name type="synonym">Setaria italica subsp. viridis</name>
    <dbReference type="NCBI Taxonomy" id="4556"/>
    <lineage>
        <taxon>Eukaryota</taxon>
        <taxon>Viridiplantae</taxon>
        <taxon>Streptophyta</taxon>
        <taxon>Embryophyta</taxon>
        <taxon>Tracheophyta</taxon>
        <taxon>Spermatophyta</taxon>
        <taxon>Magnoliopsida</taxon>
        <taxon>Liliopsida</taxon>
        <taxon>Poales</taxon>
        <taxon>Poaceae</taxon>
        <taxon>PACMAD clade</taxon>
        <taxon>Panicoideae</taxon>
        <taxon>Panicodae</taxon>
        <taxon>Paniceae</taxon>
        <taxon>Cenchrinae</taxon>
        <taxon>Setaria</taxon>
    </lineage>
</organism>
<dbReference type="Proteomes" id="UP000298652">
    <property type="component" value="Chromosome 1"/>
</dbReference>
<dbReference type="EMBL" id="CM016552">
    <property type="protein sequence ID" value="TKW37945.1"/>
    <property type="molecule type" value="Genomic_DNA"/>
</dbReference>
<evidence type="ECO:0000313" key="2">
    <source>
        <dbReference type="Proteomes" id="UP000298652"/>
    </source>
</evidence>
<reference evidence="1" key="1">
    <citation type="submission" date="2019-03" db="EMBL/GenBank/DDBJ databases">
        <title>WGS assembly of Setaria viridis.</title>
        <authorList>
            <person name="Huang P."/>
            <person name="Jenkins J."/>
            <person name="Grimwood J."/>
            <person name="Barry K."/>
            <person name="Healey A."/>
            <person name="Mamidi S."/>
            <person name="Sreedasyam A."/>
            <person name="Shu S."/>
            <person name="Feldman M."/>
            <person name="Wu J."/>
            <person name="Yu Y."/>
            <person name="Chen C."/>
            <person name="Johnson J."/>
            <person name="Rokhsar D."/>
            <person name="Baxter I."/>
            <person name="Schmutz J."/>
            <person name="Brutnell T."/>
            <person name="Kellogg E."/>
        </authorList>
    </citation>
    <scope>NUCLEOTIDE SEQUENCE [LARGE SCALE GENOMIC DNA]</scope>
</reference>
<protein>
    <submittedName>
        <fullName evidence="1">Uncharacterized protein</fullName>
    </submittedName>
</protein>
<name>A0A4U6W7U3_SETVI</name>
<evidence type="ECO:0000313" key="1">
    <source>
        <dbReference type="EMBL" id="TKW37945.1"/>
    </source>
</evidence>
<dbReference type="AlphaFoldDB" id="A0A4U6W7U3"/>
<dbReference type="Gramene" id="TKW37945">
    <property type="protein sequence ID" value="TKW37945"/>
    <property type="gene ID" value="SEVIR_1G082750v2"/>
</dbReference>
<proteinExistence type="predicted"/>
<keyword evidence="2" id="KW-1185">Reference proteome</keyword>
<gene>
    <name evidence="1" type="ORF">SEVIR_1G082750v2</name>
</gene>